<feature type="compositionally biased region" description="Low complexity" evidence="1">
    <location>
        <begin position="181"/>
        <end position="205"/>
    </location>
</feature>
<evidence type="ECO:0000256" key="1">
    <source>
        <dbReference type="SAM" id="MobiDB-lite"/>
    </source>
</evidence>
<name>A0A5C3Q761_9AGAR</name>
<feature type="region of interest" description="Disordered" evidence="1">
    <location>
        <begin position="314"/>
        <end position="335"/>
    </location>
</feature>
<evidence type="ECO:0000313" key="2">
    <source>
        <dbReference type="EMBL" id="TFK96997.1"/>
    </source>
</evidence>
<sequence length="335" mass="35909">MQQHHWPSSSRPVNIPGAVPRAHKEHVSRYNDDVIHSTSRTRRHSHHNTPNSHSEQGGFLGTRQHRQSESAGGGANMSFVVPVSQSFNYDSTLSPRSTRHTASSAHSSSDFIFCAYCTTTLPARELQRHYQHCPALKSSSATVTPPLVSSPPLASSSYANGRYPYPYPHSTSAPSYASGASSLRLGPMSPSSPSSSSTGYYHSPSGRSRHVSLEEHGWQPSPPHTTAATSPSHPRSVPLPEVPEAYAVSAYTFPASGSAYPFSSSGASRPGGRRYYSDYPSSASASTAASRPMVVPVSQSLSENDVVAQKAILLRGRSRQRRSSFAHPPPASGSD</sequence>
<feature type="region of interest" description="Disordered" evidence="1">
    <location>
        <begin position="35"/>
        <end position="77"/>
    </location>
</feature>
<dbReference type="Proteomes" id="UP000305067">
    <property type="component" value="Unassembled WGS sequence"/>
</dbReference>
<feature type="compositionally biased region" description="Low complexity" evidence="1">
    <location>
        <begin position="224"/>
        <end position="234"/>
    </location>
</feature>
<proteinExistence type="predicted"/>
<gene>
    <name evidence="2" type="ORF">BDV98DRAFT_597085</name>
</gene>
<accession>A0A5C3Q761</accession>
<reference evidence="2 3" key="1">
    <citation type="journal article" date="2019" name="Nat. Ecol. Evol.">
        <title>Megaphylogeny resolves global patterns of mushroom evolution.</title>
        <authorList>
            <person name="Varga T."/>
            <person name="Krizsan K."/>
            <person name="Foldi C."/>
            <person name="Dima B."/>
            <person name="Sanchez-Garcia M."/>
            <person name="Sanchez-Ramirez S."/>
            <person name="Szollosi G.J."/>
            <person name="Szarkandi J.G."/>
            <person name="Papp V."/>
            <person name="Albert L."/>
            <person name="Andreopoulos W."/>
            <person name="Angelini C."/>
            <person name="Antonin V."/>
            <person name="Barry K.W."/>
            <person name="Bougher N.L."/>
            <person name="Buchanan P."/>
            <person name="Buyck B."/>
            <person name="Bense V."/>
            <person name="Catcheside P."/>
            <person name="Chovatia M."/>
            <person name="Cooper J."/>
            <person name="Damon W."/>
            <person name="Desjardin D."/>
            <person name="Finy P."/>
            <person name="Geml J."/>
            <person name="Haridas S."/>
            <person name="Hughes K."/>
            <person name="Justo A."/>
            <person name="Karasinski D."/>
            <person name="Kautmanova I."/>
            <person name="Kiss B."/>
            <person name="Kocsube S."/>
            <person name="Kotiranta H."/>
            <person name="LaButti K.M."/>
            <person name="Lechner B.E."/>
            <person name="Liimatainen K."/>
            <person name="Lipzen A."/>
            <person name="Lukacs Z."/>
            <person name="Mihaltcheva S."/>
            <person name="Morgado L.N."/>
            <person name="Niskanen T."/>
            <person name="Noordeloos M.E."/>
            <person name="Ohm R.A."/>
            <person name="Ortiz-Santana B."/>
            <person name="Ovrebo C."/>
            <person name="Racz N."/>
            <person name="Riley R."/>
            <person name="Savchenko A."/>
            <person name="Shiryaev A."/>
            <person name="Soop K."/>
            <person name="Spirin V."/>
            <person name="Szebenyi C."/>
            <person name="Tomsovsky M."/>
            <person name="Tulloss R.E."/>
            <person name="Uehling J."/>
            <person name="Grigoriev I.V."/>
            <person name="Vagvolgyi C."/>
            <person name="Papp T."/>
            <person name="Martin F.M."/>
            <person name="Miettinen O."/>
            <person name="Hibbett D.S."/>
            <person name="Nagy L.G."/>
        </authorList>
    </citation>
    <scope>NUCLEOTIDE SEQUENCE [LARGE SCALE GENOMIC DNA]</scope>
    <source>
        <strain evidence="2 3">CBS 309.79</strain>
    </source>
</reference>
<protein>
    <submittedName>
        <fullName evidence="2">Uncharacterized protein</fullName>
    </submittedName>
</protein>
<dbReference type="AlphaFoldDB" id="A0A5C3Q761"/>
<dbReference type="EMBL" id="ML178852">
    <property type="protein sequence ID" value="TFK96997.1"/>
    <property type="molecule type" value="Genomic_DNA"/>
</dbReference>
<evidence type="ECO:0000313" key="3">
    <source>
        <dbReference type="Proteomes" id="UP000305067"/>
    </source>
</evidence>
<organism evidence="2 3">
    <name type="scientific">Pterulicium gracile</name>
    <dbReference type="NCBI Taxonomy" id="1884261"/>
    <lineage>
        <taxon>Eukaryota</taxon>
        <taxon>Fungi</taxon>
        <taxon>Dikarya</taxon>
        <taxon>Basidiomycota</taxon>
        <taxon>Agaricomycotina</taxon>
        <taxon>Agaricomycetes</taxon>
        <taxon>Agaricomycetidae</taxon>
        <taxon>Agaricales</taxon>
        <taxon>Pleurotineae</taxon>
        <taxon>Pterulaceae</taxon>
        <taxon>Pterulicium</taxon>
    </lineage>
</organism>
<feature type="region of interest" description="Disordered" evidence="1">
    <location>
        <begin position="176"/>
        <end position="239"/>
    </location>
</feature>
<keyword evidence="3" id="KW-1185">Reference proteome</keyword>